<keyword evidence="3" id="KW-0808">Transferase</keyword>
<dbReference type="Gene3D" id="3.30.200.20">
    <property type="entry name" value="Phosphorylase Kinase, domain 1"/>
    <property type="match status" value="1"/>
</dbReference>
<dbReference type="EC" id="2.7.11.1" evidence="1"/>
<dbReference type="SMART" id="SM00220">
    <property type="entry name" value="S_TKc"/>
    <property type="match status" value="1"/>
</dbReference>
<evidence type="ECO:0000256" key="1">
    <source>
        <dbReference type="ARBA" id="ARBA00012513"/>
    </source>
</evidence>
<organism evidence="11 12">
    <name type="scientific">Blastopirellula marina DSM 3645</name>
    <dbReference type="NCBI Taxonomy" id="314230"/>
    <lineage>
        <taxon>Bacteria</taxon>
        <taxon>Pseudomonadati</taxon>
        <taxon>Planctomycetota</taxon>
        <taxon>Planctomycetia</taxon>
        <taxon>Pirellulales</taxon>
        <taxon>Pirellulaceae</taxon>
        <taxon>Blastopirellula</taxon>
    </lineage>
</organism>
<evidence type="ECO:0000313" key="11">
    <source>
        <dbReference type="EMBL" id="EAQ82203.1"/>
    </source>
</evidence>
<evidence type="ECO:0000256" key="2">
    <source>
        <dbReference type="ARBA" id="ARBA00022527"/>
    </source>
</evidence>
<dbReference type="PROSITE" id="PS00107">
    <property type="entry name" value="PROTEIN_KINASE_ATP"/>
    <property type="match status" value="1"/>
</dbReference>
<name>A3ZMN0_9BACT</name>
<dbReference type="SUPFAM" id="SSF56112">
    <property type="entry name" value="Protein kinase-like (PK-like)"/>
    <property type="match status" value="1"/>
</dbReference>
<dbReference type="PANTHER" id="PTHR43289:SF6">
    <property type="entry name" value="SERINE_THREONINE-PROTEIN KINASE NEKL-3"/>
    <property type="match status" value="1"/>
</dbReference>
<accession>A3ZMN0</accession>
<evidence type="ECO:0000256" key="8">
    <source>
        <dbReference type="SAM" id="MobiDB-lite"/>
    </source>
</evidence>
<keyword evidence="2" id="KW-0723">Serine/threonine-protein kinase</keyword>
<keyword evidence="4 7" id="KW-0547">Nucleotide-binding</keyword>
<dbReference type="PANTHER" id="PTHR43289">
    <property type="entry name" value="MITOGEN-ACTIVATED PROTEIN KINASE KINASE KINASE 20-RELATED"/>
    <property type="match status" value="1"/>
</dbReference>
<dbReference type="CDD" id="cd14014">
    <property type="entry name" value="STKc_PknB_like"/>
    <property type="match status" value="1"/>
</dbReference>
<reference evidence="11 12" key="1">
    <citation type="submission" date="2006-02" db="EMBL/GenBank/DDBJ databases">
        <authorList>
            <person name="Amann R."/>
            <person name="Ferriera S."/>
            <person name="Johnson J."/>
            <person name="Kravitz S."/>
            <person name="Halpern A."/>
            <person name="Remington K."/>
            <person name="Beeson K."/>
            <person name="Tran B."/>
            <person name="Rogers Y.-H."/>
            <person name="Friedman R."/>
            <person name="Venter J.C."/>
        </authorList>
    </citation>
    <scope>NUCLEOTIDE SEQUENCE [LARGE SCALE GENOMIC DNA]</scope>
    <source>
        <strain evidence="11 12">DSM 3645</strain>
    </source>
</reference>
<sequence length="488" mass="54175">MTIGSSHLPEERCADQRLYLLLDGDEASPEFQQAAAHVESCAACRDRLTELSGDHDHWQTQRELLTPIADDQPDTGQFYRYRSTETIFAQRRSIDETMVKQMLTAPSHPEMLGRLGRYEVERIIGVGGMGIVLKGFDTELNRPVAIKLLAPHLSRIGAARQRFAREARAAAAVVHEHVVSIHNVESNHANPFLVMQYIPGESLQARVDRGGPLSVSEILRIGVQSASGLAAAHAQGLVHRDVKPANILLENDVDRAYLTDFGLARASDDASLTYTGIVSGTPHYMSPEQADGRALDQRSDLFSLGSVLYFMATGHPPFRAERPMAVLKRTCHDPHRPAWESNAEIPDELSDIIDRLLEKQPERRFATALELQKKLERVLSDLQQGKLRLSRRGKSNRTWWIAAIGLCETALLAGVGYVWMTSAPKQEPPTPIAMPPASTQSVESIQARLQSLEGPQQADLDRLQYELITLEVTPFPEADLKEPTNAQE</sequence>
<evidence type="ECO:0000313" key="12">
    <source>
        <dbReference type="Proteomes" id="UP000004358"/>
    </source>
</evidence>
<keyword evidence="5 11" id="KW-0418">Kinase</keyword>
<feature type="region of interest" description="Disordered" evidence="8">
    <location>
        <begin position="426"/>
        <end position="453"/>
    </location>
</feature>
<keyword evidence="6 7" id="KW-0067">ATP-binding</keyword>
<dbReference type="InterPro" id="IPR017441">
    <property type="entry name" value="Protein_kinase_ATP_BS"/>
</dbReference>
<dbReference type="InterPro" id="IPR011009">
    <property type="entry name" value="Kinase-like_dom_sf"/>
</dbReference>
<keyword evidence="9" id="KW-1133">Transmembrane helix</keyword>
<dbReference type="InterPro" id="IPR000719">
    <property type="entry name" value="Prot_kinase_dom"/>
</dbReference>
<dbReference type="Gene3D" id="1.10.510.10">
    <property type="entry name" value="Transferase(Phosphotransferase) domain 1"/>
    <property type="match status" value="1"/>
</dbReference>
<evidence type="ECO:0000259" key="10">
    <source>
        <dbReference type="PROSITE" id="PS50011"/>
    </source>
</evidence>
<dbReference type="GO" id="GO:0004674">
    <property type="term" value="F:protein serine/threonine kinase activity"/>
    <property type="evidence" value="ECO:0007669"/>
    <property type="project" value="UniProtKB-KW"/>
</dbReference>
<feature type="compositionally biased region" description="Polar residues" evidence="8">
    <location>
        <begin position="437"/>
        <end position="449"/>
    </location>
</feature>
<proteinExistence type="predicted"/>
<dbReference type="AlphaFoldDB" id="A3ZMN0"/>
<dbReference type="InterPro" id="IPR008271">
    <property type="entry name" value="Ser/Thr_kinase_AS"/>
</dbReference>
<dbReference type="STRING" id="314230.DSM3645_00775"/>
<dbReference type="Proteomes" id="UP000004358">
    <property type="component" value="Unassembled WGS sequence"/>
</dbReference>
<dbReference type="PROSITE" id="PS50011">
    <property type="entry name" value="PROTEIN_KINASE_DOM"/>
    <property type="match status" value="1"/>
</dbReference>
<protein>
    <recommendedName>
        <fullName evidence="1">non-specific serine/threonine protein kinase</fullName>
        <ecNumber evidence="1">2.7.11.1</ecNumber>
    </recommendedName>
</protein>
<dbReference type="HOGENOM" id="CLU_000288_63_44_0"/>
<dbReference type="PROSITE" id="PS00108">
    <property type="entry name" value="PROTEIN_KINASE_ST"/>
    <property type="match status" value="1"/>
</dbReference>
<dbReference type="GO" id="GO:0005524">
    <property type="term" value="F:ATP binding"/>
    <property type="evidence" value="ECO:0007669"/>
    <property type="project" value="UniProtKB-UniRule"/>
</dbReference>
<feature type="binding site" evidence="7">
    <location>
        <position position="147"/>
    </location>
    <ligand>
        <name>ATP</name>
        <dbReference type="ChEBI" id="CHEBI:30616"/>
    </ligand>
</feature>
<evidence type="ECO:0000256" key="5">
    <source>
        <dbReference type="ARBA" id="ARBA00022777"/>
    </source>
</evidence>
<evidence type="ECO:0000256" key="9">
    <source>
        <dbReference type="SAM" id="Phobius"/>
    </source>
</evidence>
<dbReference type="FunFam" id="1.10.510.10:FF:000021">
    <property type="entry name" value="Serine/threonine protein kinase"/>
    <property type="match status" value="1"/>
</dbReference>
<evidence type="ECO:0000256" key="7">
    <source>
        <dbReference type="PROSITE-ProRule" id="PRU10141"/>
    </source>
</evidence>
<comment type="caution">
    <text evidence="11">The sequence shown here is derived from an EMBL/GenBank/DDBJ whole genome shotgun (WGS) entry which is preliminary data.</text>
</comment>
<evidence type="ECO:0000256" key="4">
    <source>
        <dbReference type="ARBA" id="ARBA00022741"/>
    </source>
</evidence>
<keyword evidence="9" id="KW-0812">Transmembrane</keyword>
<evidence type="ECO:0000256" key="6">
    <source>
        <dbReference type="ARBA" id="ARBA00022840"/>
    </source>
</evidence>
<dbReference type="Pfam" id="PF00069">
    <property type="entry name" value="Pkinase"/>
    <property type="match status" value="1"/>
</dbReference>
<dbReference type="OrthoDB" id="6111975at2"/>
<gene>
    <name evidence="11" type="ORF">DSM3645_00775</name>
</gene>
<keyword evidence="9" id="KW-0472">Membrane</keyword>
<evidence type="ECO:0000256" key="3">
    <source>
        <dbReference type="ARBA" id="ARBA00022679"/>
    </source>
</evidence>
<feature type="domain" description="Protein kinase" evidence="10">
    <location>
        <begin position="118"/>
        <end position="379"/>
    </location>
</feature>
<feature type="transmembrane region" description="Helical" evidence="9">
    <location>
        <begin position="398"/>
        <end position="420"/>
    </location>
</feature>
<dbReference type="RefSeq" id="WP_002650045.1">
    <property type="nucleotide sequence ID" value="NZ_AANZ01000002.1"/>
</dbReference>
<dbReference type="EMBL" id="AANZ01000002">
    <property type="protein sequence ID" value="EAQ82203.1"/>
    <property type="molecule type" value="Genomic_DNA"/>
</dbReference>